<sequence>MKIMREIIRIIFKIKLKLLPNYDLSTVPIFGKFVRWLLFYLRSGYINVGEHKMYQDPNQPLGPINSDLIINGFWEQSETNYFIKFIQENDIVLDIGANLGYFSLLFAKQVGNKGKVYAFEPEPNLFLLLKKNVEVNQYQNITLINKAVSHQNTSLKLYISEDNIGDHRIYDAEDGRQYIEIDSLKLDDYFADFEPEIRLIKMDIQGAEYEALQGMINLINKNKKVEIVTEFSPYHLKFAGVEPIIYLELIEKLGFTIYILQENGIEKANIQSLLQTYPSDIEVGTNLLCRKEEI</sequence>
<name>A0A2T1LWG2_9CHRO</name>
<gene>
    <name evidence="2" type="ORF">C7H19_13605</name>
</gene>
<dbReference type="PANTHER" id="PTHR34203">
    <property type="entry name" value="METHYLTRANSFERASE, FKBM FAMILY PROTEIN"/>
    <property type="match status" value="1"/>
</dbReference>
<proteinExistence type="predicted"/>
<dbReference type="CDD" id="cd02440">
    <property type="entry name" value="AdoMet_MTases"/>
    <property type="match status" value="1"/>
</dbReference>
<comment type="caution">
    <text evidence="2">The sequence shown here is derived from an EMBL/GenBank/DDBJ whole genome shotgun (WGS) entry which is preliminary data.</text>
</comment>
<reference evidence="2 3" key="2">
    <citation type="submission" date="2018-03" db="EMBL/GenBank/DDBJ databases">
        <authorList>
            <person name="Keele B.F."/>
        </authorList>
    </citation>
    <scope>NUCLEOTIDE SEQUENCE [LARGE SCALE GENOMIC DNA]</scope>
    <source>
        <strain evidence="2 3">CCALA 016</strain>
    </source>
</reference>
<accession>A0A2T1LWG2</accession>
<dbReference type="RefSeq" id="WP_106457423.1">
    <property type="nucleotide sequence ID" value="NZ_PXOH01000014.1"/>
</dbReference>
<dbReference type="InterPro" id="IPR052514">
    <property type="entry name" value="SAM-dependent_MTase"/>
</dbReference>
<evidence type="ECO:0000313" key="2">
    <source>
        <dbReference type="EMBL" id="PSF36238.1"/>
    </source>
</evidence>
<reference evidence="2 3" key="1">
    <citation type="submission" date="2018-03" db="EMBL/GenBank/DDBJ databases">
        <title>The ancient ancestry and fast evolution of plastids.</title>
        <authorList>
            <person name="Moore K.R."/>
            <person name="Magnabosco C."/>
            <person name="Momper L."/>
            <person name="Gold D.A."/>
            <person name="Bosak T."/>
            <person name="Fournier G.P."/>
        </authorList>
    </citation>
    <scope>NUCLEOTIDE SEQUENCE [LARGE SCALE GENOMIC DNA]</scope>
    <source>
        <strain evidence="2 3">CCALA 016</strain>
    </source>
</reference>
<evidence type="ECO:0000313" key="3">
    <source>
        <dbReference type="Proteomes" id="UP000239001"/>
    </source>
</evidence>
<dbReference type="Gene3D" id="3.40.50.150">
    <property type="entry name" value="Vaccinia Virus protein VP39"/>
    <property type="match status" value="1"/>
</dbReference>
<keyword evidence="3" id="KW-1185">Reference proteome</keyword>
<dbReference type="NCBIfam" id="TIGR01444">
    <property type="entry name" value="fkbM_fam"/>
    <property type="match status" value="1"/>
</dbReference>
<dbReference type="PANTHER" id="PTHR34203:SF15">
    <property type="entry name" value="SLL1173 PROTEIN"/>
    <property type="match status" value="1"/>
</dbReference>
<dbReference type="OrthoDB" id="574299at2"/>
<dbReference type="InterPro" id="IPR006342">
    <property type="entry name" value="FkbM_mtfrase"/>
</dbReference>
<dbReference type="Pfam" id="PF05050">
    <property type="entry name" value="Methyltransf_21"/>
    <property type="match status" value="1"/>
</dbReference>
<feature type="domain" description="Methyltransferase FkbM" evidence="1">
    <location>
        <begin position="94"/>
        <end position="255"/>
    </location>
</feature>
<dbReference type="SUPFAM" id="SSF53335">
    <property type="entry name" value="S-adenosyl-L-methionine-dependent methyltransferases"/>
    <property type="match status" value="1"/>
</dbReference>
<dbReference type="Proteomes" id="UP000239001">
    <property type="component" value="Unassembled WGS sequence"/>
</dbReference>
<organism evidence="2 3">
    <name type="scientific">Aphanothece hegewaldii CCALA 016</name>
    <dbReference type="NCBI Taxonomy" id="2107694"/>
    <lineage>
        <taxon>Bacteria</taxon>
        <taxon>Bacillati</taxon>
        <taxon>Cyanobacteriota</taxon>
        <taxon>Cyanophyceae</taxon>
        <taxon>Oscillatoriophycideae</taxon>
        <taxon>Chroococcales</taxon>
        <taxon>Aphanothecaceae</taxon>
        <taxon>Aphanothece</taxon>
    </lineage>
</organism>
<dbReference type="EMBL" id="PXOH01000014">
    <property type="protein sequence ID" value="PSF36238.1"/>
    <property type="molecule type" value="Genomic_DNA"/>
</dbReference>
<dbReference type="InterPro" id="IPR029063">
    <property type="entry name" value="SAM-dependent_MTases_sf"/>
</dbReference>
<protein>
    <recommendedName>
        <fullName evidence="1">Methyltransferase FkbM domain-containing protein</fullName>
    </recommendedName>
</protein>
<dbReference type="AlphaFoldDB" id="A0A2T1LWG2"/>
<evidence type="ECO:0000259" key="1">
    <source>
        <dbReference type="Pfam" id="PF05050"/>
    </source>
</evidence>